<comment type="caution">
    <text evidence="8">The sequence shown here is derived from an EMBL/GenBank/DDBJ whole genome shotgun (WGS) entry which is preliminary data.</text>
</comment>
<evidence type="ECO:0000256" key="2">
    <source>
        <dbReference type="ARBA" id="ARBA00022692"/>
    </source>
</evidence>
<feature type="compositionally biased region" description="Basic and acidic residues" evidence="5">
    <location>
        <begin position="219"/>
        <end position="230"/>
    </location>
</feature>
<dbReference type="InterPro" id="IPR003807">
    <property type="entry name" value="DUF202"/>
</dbReference>
<protein>
    <recommendedName>
        <fullName evidence="7">DUF202 domain-containing protein</fullName>
    </recommendedName>
</protein>
<keyword evidence="3 6" id="KW-1133">Transmembrane helix</keyword>
<feature type="region of interest" description="Disordered" evidence="5">
    <location>
        <begin position="1"/>
        <end position="30"/>
    </location>
</feature>
<accession>A0ABN9SH16</accession>
<feature type="compositionally biased region" description="Low complexity" evidence="5">
    <location>
        <begin position="188"/>
        <end position="198"/>
    </location>
</feature>
<dbReference type="EMBL" id="CAUYUJ010010990">
    <property type="protein sequence ID" value="CAK0830677.1"/>
    <property type="molecule type" value="Genomic_DNA"/>
</dbReference>
<feature type="transmembrane region" description="Helical" evidence="6">
    <location>
        <begin position="340"/>
        <end position="359"/>
    </location>
</feature>
<sequence length="522" mass="53992">SPLRPSGPPGSPLAAGPRGPMERSPATADAAAAAASLTAKQLTVEHAGENRTLLLVEGAEAAALAQALSGWLGHSRFYLTRPGDDAIVPLTAALPGGLTLSLHAPPRAGAGGSPDALSGGTASASSLPQAQLAPAAPPARRRAYTAPWAEEGAPPGRRRAPLAGERRGLWRAAPLGLAAGLLAEDPAPLDAGDAGHAADSWRRPHPEAAAAQAPWSDPWARDEGPAEHLESPVLRTDTAGTGLPMAEVEEAVANLDRFSRLSTDLANERTLLAWMRTSMAAFRSTVCFLSLVGGLSYQAARVMMVAACVVSAVSGIRRYSKIKQATFSPVPPREFGRLSIYWFAFLMVTCNLAIAAGMLSPSWAKTLADAQLGWRRSPPRHDVRLARGFGAALIGSGGVPSWSSGLGCPPRHAAGLGHLHCALGPRPDLTLGDEAPVLDPRARGHAPTAPRRARLPGGLGASCRPRRRPCSARAYASRRSGETSAAARPQASATSGRDVHPSFAHVPPPSPSAAPPSSFPPP</sequence>
<comment type="subcellular location">
    <subcellularLocation>
        <location evidence="1">Endomembrane system</location>
        <topology evidence="1">Multi-pass membrane protein</topology>
    </subcellularLocation>
</comment>
<keyword evidence="9" id="KW-1185">Reference proteome</keyword>
<feature type="compositionally biased region" description="Pro residues" evidence="5">
    <location>
        <begin position="1"/>
        <end position="11"/>
    </location>
</feature>
<evidence type="ECO:0000259" key="7">
    <source>
        <dbReference type="Pfam" id="PF02656"/>
    </source>
</evidence>
<feature type="transmembrane region" description="Helical" evidence="6">
    <location>
        <begin position="302"/>
        <end position="320"/>
    </location>
</feature>
<evidence type="ECO:0000313" key="9">
    <source>
        <dbReference type="Proteomes" id="UP001189429"/>
    </source>
</evidence>
<feature type="domain" description="DUF202" evidence="7">
    <location>
        <begin position="265"/>
        <end position="320"/>
    </location>
</feature>
<feature type="region of interest" description="Disordered" evidence="5">
    <location>
        <begin position="105"/>
        <end position="161"/>
    </location>
</feature>
<feature type="compositionally biased region" description="Pro residues" evidence="5">
    <location>
        <begin position="506"/>
        <end position="522"/>
    </location>
</feature>
<feature type="non-terminal residue" evidence="8">
    <location>
        <position position="522"/>
    </location>
</feature>
<feature type="compositionally biased region" description="Low complexity" evidence="5">
    <location>
        <begin position="116"/>
        <end position="134"/>
    </location>
</feature>
<feature type="region of interest" description="Disordered" evidence="5">
    <location>
        <begin position="188"/>
        <end position="239"/>
    </location>
</feature>
<evidence type="ECO:0000256" key="3">
    <source>
        <dbReference type="ARBA" id="ARBA00022989"/>
    </source>
</evidence>
<name>A0ABN9SH16_9DINO</name>
<feature type="non-terminal residue" evidence="8">
    <location>
        <position position="1"/>
    </location>
</feature>
<feature type="region of interest" description="Disordered" evidence="5">
    <location>
        <begin position="432"/>
        <end position="522"/>
    </location>
</feature>
<evidence type="ECO:0000256" key="5">
    <source>
        <dbReference type="SAM" id="MobiDB-lite"/>
    </source>
</evidence>
<evidence type="ECO:0000313" key="8">
    <source>
        <dbReference type="EMBL" id="CAK0830677.1"/>
    </source>
</evidence>
<gene>
    <name evidence="8" type="ORF">PCOR1329_LOCUS29253</name>
</gene>
<keyword evidence="2 6" id="KW-0812">Transmembrane</keyword>
<evidence type="ECO:0000256" key="4">
    <source>
        <dbReference type="ARBA" id="ARBA00023136"/>
    </source>
</evidence>
<proteinExistence type="predicted"/>
<evidence type="ECO:0000256" key="1">
    <source>
        <dbReference type="ARBA" id="ARBA00004127"/>
    </source>
</evidence>
<keyword evidence="4 6" id="KW-0472">Membrane</keyword>
<reference evidence="8" key="1">
    <citation type="submission" date="2023-10" db="EMBL/GenBank/DDBJ databases">
        <authorList>
            <person name="Chen Y."/>
            <person name="Shah S."/>
            <person name="Dougan E. K."/>
            <person name="Thang M."/>
            <person name="Chan C."/>
        </authorList>
    </citation>
    <scope>NUCLEOTIDE SEQUENCE [LARGE SCALE GENOMIC DNA]</scope>
</reference>
<dbReference type="Proteomes" id="UP001189429">
    <property type="component" value="Unassembled WGS sequence"/>
</dbReference>
<dbReference type="Pfam" id="PF02656">
    <property type="entry name" value="DUF202"/>
    <property type="match status" value="1"/>
</dbReference>
<organism evidence="8 9">
    <name type="scientific">Prorocentrum cordatum</name>
    <dbReference type="NCBI Taxonomy" id="2364126"/>
    <lineage>
        <taxon>Eukaryota</taxon>
        <taxon>Sar</taxon>
        <taxon>Alveolata</taxon>
        <taxon>Dinophyceae</taxon>
        <taxon>Prorocentrales</taxon>
        <taxon>Prorocentraceae</taxon>
        <taxon>Prorocentrum</taxon>
    </lineage>
</organism>
<evidence type="ECO:0000256" key="6">
    <source>
        <dbReference type="SAM" id="Phobius"/>
    </source>
</evidence>